<dbReference type="InterPro" id="IPR043128">
    <property type="entry name" value="Rev_trsase/Diguanyl_cyclase"/>
</dbReference>
<dbReference type="Gene3D" id="3.30.70.270">
    <property type="match status" value="1"/>
</dbReference>
<organism evidence="4 5">
    <name type="scientific">Monoraphidium neglectum</name>
    <dbReference type="NCBI Taxonomy" id="145388"/>
    <lineage>
        <taxon>Eukaryota</taxon>
        <taxon>Viridiplantae</taxon>
        <taxon>Chlorophyta</taxon>
        <taxon>core chlorophytes</taxon>
        <taxon>Chlorophyceae</taxon>
        <taxon>CS clade</taxon>
        <taxon>Sphaeropleales</taxon>
        <taxon>Selenastraceae</taxon>
        <taxon>Monoraphidium</taxon>
    </lineage>
</organism>
<dbReference type="Pfam" id="PF00078">
    <property type="entry name" value="RVT_1"/>
    <property type="match status" value="1"/>
</dbReference>
<dbReference type="InterPro" id="IPR000477">
    <property type="entry name" value="RT_dom"/>
</dbReference>
<sequence length="872" mass="93821">MVFNSDATAGLALSGLGSAVPTQAQGVLEGGAALAEAEEYQDVKEEAPGQPAQDKTLAILQGLLTHLVNQGSANSTRRLVTLRANSHGENFSAVTAVVHKVLLILKAVLHPDPQAAVNTFLALRQQSSQDEHAFMSTVLSASRLVRGALSMADMCRVAVRGLSNTALAARVKARLEVQAASTWSLDLVSSLLYDSQQEMREAAHFQIRLQAAGAGGSANPGARQPPADPHAKNEQKLAAMRYLAGLDDTNPHATCLSHKRGVHTNADAQARLFLQNSGDNLAPQDFVTDGGICVAGPNASTVPIPAAMLDTGSEVCIIDKDFCDANNIIYKDFWKAARAAARFHKAPATLKPARKAQLQLSARRRMLEFYSSIVGPSTPRVNRVPKLPATYPCSLSSQPVADKAEVDKPAPSSKPLWEAARRQSPLEKEVSLEKCGELGEVGFIEDGNYSDPYAANPVNAAKKDAQGEWTEKRFCVNYKRVNLAQQPNKYRTPSPEELFQRLSGATFFSHLDMRAGFHQLPLAQSSRKYTQFWAASPTGPKLMRYTRLPFGGINCSAEFQRRADDALIRAGLGHCACAYVDDIIIWSRTFKEHLQHVRAVLRALKAVGFKVHPTEIAKPGNALRHPDPDKPFIVHTDWSQLGIGGVLGQLDDAGATSDGITVYEPFGGLCAGLEAALRAGVKVGRYIYADTAAVAQKVARFRLQSLAALYPAQLSPTACDDAFVTLPQDIYATTPEAIQAAVRQAPGPWLVVAGWECQDLSNAGGGAGLEVLLDAARFGSYAHRLRNFWTNLLPPAVLGAVSLEGRGAVFDTNTQCWDEPNADERERAMGYATSSTAAPGVSEARRREVLGRCMDANCLQSILAIGLNIKPA</sequence>
<dbReference type="STRING" id="145388.A0A0D2KUF9"/>
<evidence type="ECO:0000313" key="5">
    <source>
        <dbReference type="Proteomes" id="UP000054498"/>
    </source>
</evidence>
<keyword evidence="5" id="KW-1185">Reference proteome</keyword>
<evidence type="ECO:0000259" key="2">
    <source>
        <dbReference type="Pfam" id="PF00078"/>
    </source>
</evidence>
<dbReference type="CDD" id="cd01647">
    <property type="entry name" value="RT_LTR"/>
    <property type="match status" value="1"/>
</dbReference>
<dbReference type="InterPro" id="IPR051320">
    <property type="entry name" value="Viral_Replic_Matur_Polypro"/>
</dbReference>
<feature type="region of interest" description="Disordered" evidence="1">
    <location>
        <begin position="400"/>
        <end position="422"/>
    </location>
</feature>
<protein>
    <submittedName>
        <fullName evidence="4">Retrovirus-related Pol polyprotein from transposon gypsy</fullName>
    </submittedName>
</protein>
<dbReference type="Gene3D" id="3.10.10.10">
    <property type="entry name" value="HIV Type 1 Reverse Transcriptase, subunit A, domain 1"/>
    <property type="match status" value="1"/>
</dbReference>
<dbReference type="Proteomes" id="UP000054498">
    <property type="component" value="Unassembled WGS sequence"/>
</dbReference>
<gene>
    <name evidence="4" type="ORF">MNEG_8910</name>
</gene>
<dbReference type="Pfam" id="PF17919">
    <property type="entry name" value="RT_RNaseH_2"/>
    <property type="match status" value="1"/>
</dbReference>
<dbReference type="GeneID" id="25741785"/>
<feature type="domain" description="Reverse transcriptase/retrotransposon-derived protein RNase H-like" evidence="3">
    <location>
        <begin position="622"/>
        <end position="654"/>
    </location>
</feature>
<name>A0A0D2KUF9_9CHLO</name>
<dbReference type="RefSeq" id="XP_013898073.1">
    <property type="nucleotide sequence ID" value="XM_014042619.1"/>
</dbReference>
<feature type="region of interest" description="Disordered" evidence="1">
    <location>
        <begin position="214"/>
        <end position="233"/>
    </location>
</feature>
<dbReference type="KEGG" id="mng:MNEG_8910"/>
<accession>A0A0D2KUF9</accession>
<dbReference type="InterPro" id="IPR043502">
    <property type="entry name" value="DNA/RNA_pol_sf"/>
</dbReference>
<reference evidence="4 5" key="1">
    <citation type="journal article" date="2013" name="BMC Genomics">
        <title>Reconstruction of the lipid metabolism for the microalga Monoraphidium neglectum from its genome sequence reveals characteristics suitable for biofuel production.</title>
        <authorList>
            <person name="Bogen C."/>
            <person name="Al-Dilaimi A."/>
            <person name="Albersmeier A."/>
            <person name="Wichmann J."/>
            <person name="Grundmann M."/>
            <person name="Rupp O."/>
            <person name="Lauersen K.J."/>
            <person name="Blifernez-Klassen O."/>
            <person name="Kalinowski J."/>
            <person name="Goesmann A."/>
            <person name="Mussgnug J.H."/>
            <person name="Kruse O."/>
        </authorList>
    </citation>
    <scope>NUCLEOTIDE SEQUENCE [LARGE SCALE GENOMIC DNA]</scope>
    <source>
        <strain evidence="4 5">SAG 48.87</strain>
    </source>
</reference>
<dbReference type="OrthoDB" id="542221at2759"/>
<evidence type="ECO:0000256" key="1">
    <source>
        <dbReference type="SAM" id="MobiDB-lite"/>
    </source>
</evidence>
<dbReference type="SUPFAM" id="SSF56672">
    <property type="entry name" value="DNA/RNA polymerases"/>
    <property type="match status" value="1"/>
</dbReference>
<dbReference type="PANTHER" id="PTHR33064:SF37">
    <property type="entry name" value="RIBONUCLEASE H"/>
    <property type="match status" value="1"/>
</dbReference>
<proteinExistence type="predicted"/>
<evidence type="ECO:0000313" key="4">
    <source>
        <dbReference type="EMBL" id="KIY99053.1"/>
    </source>
</evidence>
<dbReference type="PANTHER" id="PTHR33064">
    <property type="entry name" value="POL PROTEIN"/>
    <property type="match status" value="1"/>
</dbReference>
<dbReference type="AlphaFoldDB" id="A0A0D2KUF9"/>
<dbReference type="EMBL" id="KK101973">
    <property type="protein sequence ID" value="KIY99053.1"/>
    <property type="molecule type" value="Genomic_DNA"/>
</dbReference>
<dbReference type="InterPro" id="IPR041577">
    <property type="entry name" value="RT_RNaseH_2"/>
</dbReference>
<feature type="domain" description="Reverse transcriptase" evidence="2">
    <location>
        <begin position="476"/>
        <end position="613"/>
    </location>
</feature>
<evidence type="ECO:0000259" key="3">
    <source>
        <dbReference type="Pfam" id="PF17919"/>
    </source>
</evidence>